<evidence type="ECO:0000313" key="2">
    <source>
        <dbReference type="Proteomes" id="UP000198638"/>
    </source>
</evidence>
<reference evidence="2" key="1">
    <citation type="submission" date="2016-10" db="EMBL/GenBank/DDBJ databases">
        <authorList>
            <person name="Varghese N."/>
            <person name="Submissions S."/>
        </authorList>
    </citation>
    <scope>NUCLEOTIDE SEQUENCE [LARGE SCALE GENOMIC DNA]</scope>
    <source>
        <strain evidence="2">LMG 24000</strain>
    </source>
</reference>
<dbReference type="AlphaFoldDB" id="A0A1H4HT02"/>
<accession>A0A1H4HT02</accession>
<dbReference type="STRING" id="83784.SAMN05192564_11543"/>
<gene>
    <name evidence="1" type="ORF">SAMN05192564_11543</name>
</gene>
<organism evidence="1 2">
    <name type="scientific">Paraburkholderia sartisoli</name>
    <dbReference type="NCBI Taxonomy" id="83784"/>
    <lineage>
        <taxon>Bacteria</taxon>
        <taxon>Pseudomonadati</taxon>
        <taxon>Pseudomonadota</taxon>
        <taxon>Betaproteobacteria</taxon>
        <taxon>Burkholderiales</taxon>
        <taxon>Burkholderiaceae</taxon>
        <taxon>Paraburkholderia</taxon>
    </lineage>
</organism>
<sequence length="209" mass="20450">MCLPNLVSAASAASATTGSGAPYAFGGSAPADTSSIFTPANTNLALGTAGGAFSLIGAISKANNTVTADNAQANQLQTNAVNAEQAAASAVTSGIGTAANTETKGAQTVASQRAAMAANGIDVNASGTAQNVQKSTQYITDQNVDTITANAARTAMGYTQQSQSDSANAAAYRAAAASVSPTMAGATSLLTSATGVASNWYRNQRAGVS</sequence>
<dbReference type="EMBL" id="FNRQ01000015">
    <property type="protein sequence ID" value="SEB24801.1"/>
    <property type="molecule type" value="Genomic_DNA"/>
</dbReference>
<dbReference type="OrthoDB" id="9156947at2"/>
<protein>
    <submittedName>
        <fullName evidence="1">Uncharacterized protein</fullName>
    </submittedName>
</protein>
<name>A0A1H4HT02_9BURK</name>
<proteinExistence type="predicted"/>
<dbReference type="Proteomes" id="UP000198638">
    <property type="component" value="Unassembled WGS sequence"/>
</dbReference>
<keyword evidence="2" id="KW-1185">Reference proteome</keyword>
<evidence type="ECO:0000313" key="1">
    <source>
        <dbReference type="EMBL" id="SEB24801.1"/>
    </source>
</evidence>
<dbReference type="RefSeq" id="WP_090538216.1">
    <property type="nucleotide sequence ID" value="NZ_FNRQ01000015.1"/>
</dbReference>